<comment type="subcellular location">
    <subcellularLocation>
        <location evidence="1">Membrane</location>
    </subcellularLocation>
</comment>
<dbReference type="InParanoid" id="A0A158NY15"/>
<dbReference type="GO" id="GO:0020037">
    <property type="term" value="F:heme binding"/>
    <property type="evidence" value="ECO:0007669"/>
    <property type="project" value="TreeGrafter"/>
</dbReference>
<name>A0A158NY15_ATTCE</name>
<evidence type="ECO:0000256" key="5">
    <source>
        <dbReference type="ARBA" id="ARBA00023004"/>
    </source>
</evidence>
<dbReference type="InterPro" id="IPR036400">
    <property type="entry name" value="Cyt_B5-like_heme/steroid_sf"/>
</dbReference>
<evidence type="ECO:0000256" key="6">
    <source>
        <dbReference type="ARBA" id="ARBA00023136"/>
    </source>
</evidence>
<dbReference type="EMBL" id="ADTU01002882">
    <property type="status" value="NOT_ANNOTATED_CDS"/>
    <property type="molecule type" value="Genomic_DNA"/>
</dbReference>
<dbReference type="SUPFAM" id="SSF55856">
    <property type="entry name" value="Cytochrome b5-like heme/steroid binding domain"/>
    <property type="match status" value="1"/>
</dbReference>
<keyword evidence="10" id="KW-1185">Reference proteome</keyword>
<dbReference type="GO" id="GO:0016020">
    <property type="term" value="C:membrane"/>
    <property type="evidence" value="ECO:0007669"/>
    <property type="project" value="UniProtKB-SubCell"/>
</dbReference>
<evidence type="ECO:0000256" key="4">
    <source>
        <dbReference type="ARBA" id="ARBA00022723"/>
    </source>
</evidence>
<dbReference type="Pfam" id="PF00173">
    <property type="entry name" value="Cyt-b5"/>
    <property type="match status" value="1"/>
</dbReference>
<dbReference type="Proteomes" id="UP000005205">
    <property type="component" value="Unassembled WGS sequence"/>
</dbReference>
<keyword evidence="2" id="KW-0349">Heme</keyword>
<sequence length="123" mass="14066">MSYSTIRYSLADVAKCNGKNGVRTWIVIHDNIYDVTDYMQQHPGGPELIDEYAGKDATSEFDEFGHSSDATKMLKKYLIGELEDEDKRVNRIKKRAANGIKMKGEDKQKRRPFLRLICGKCTC</sequence>
<evidence type="ECO:0000256" key="2">
    <source>
        <dbReference type="ARBA" id="ARBA00022617"/>
    </source>
</evidence>
<dbReference type="PROSITE" id="PS50255">
    <property type="entry name" value="CYTOCHROME_B5_2"/>
    <property type="match status" value="1"/>
</dbReference>
<reference evidence="10" key="1">
    <citation type="journal article" date="2011" name="PLoS Genet.">
        <title>The genome sequence of the leaf-cutter ant Atta cephalotes reveals insights into its obligate symbiotic lifestyle.</title>
        <authorList>
            <person name="Suen G."/>
            <person name="Teiling C."/>
            <person name="Li L."/>
            <person name="Holt C."/>
            <person name="Abouheif E."/>
            <person name="Bornberg-Bauer E."/>
            <person name="Bouffard P."/>
            <person name="Caldera E.J."/>
            <person name="Cash E."/>
            <person name="Cavanaugh A."/>
            <person name="Denas O."/>
            <person name="Elhaik E."/>
            <person name="Fave M.J."/>
            <person name="Gadau J."/>
            <person name="Gibson J.D."/>
            <person name="Graur D."/>
            <person name="Grubbs K.J."/>
            <person name="Hagen D.E."/>
            <person name="Harkins T.T."/>
            <person name="Helmkampf M."/>
            <person name="Hu H."/>
            <person name="Johnson B.R."/>
            <person name="Kim J."/>
            <person name="Marsh S.E."/>
            <person name="Moeller J.A."/>
            <person name="Munoz-Torres M.C."/>
            <person name="Murphy M.C."/>
            <person name="Naughton M.C."/>
            <person name="Nigam S."/>
            <person name="Overson R."/>
            <person name="Rajakumar R."/>
            <person name="Reese J.T."/>
            <person name="Scott J.J."/>
            <person name="Smith C.R."/>
            <person name="Tao S."/>
            <person name="Tsutsui N.D."/>
            <person name="Viljakainen L."/>
            <person name="Wissler L."/>
            <person name="Yandell M.D."/>
            <person name="Zimmer F."/>
            <person name="Taylor J."/>
            <person name="Slater S.C."/>
            <person name="Clifton S.W."/>
            <person name="Warren W.C."/>
            <person name="Elsik C.G."/>
            <person name="Smith C.D."/>
            <person name="Weinstock G.M."/>
            <person name="Gerardo N.M."/>
            <person name="Currie C.R."/>
        </authorList>
    </citation>
    <scope>NUCLEOTIDE SEQUENCE [LARGE SCALE GENOMIC DNA]</scope>
</reference>
<dbReference type="InterPro" id="IPR050668">
    <property type="entry name" value="Cytochrome_b5"/>
</dbReference>
<dbReference type="PANTHER" id="PTHR19359">
    <property type="entry name" value="CYTOCHROME B5"/>
    <property type="match status" value="1"/>
</dbReference>
<dbReference type="EnsemblMetazoa" id="XM_012207033.1">
    <property type="protein sequence ID" value="XP_012062423.1"/>
    <property type="gene ID" value="LOC105625709"/>
</dbReference>
<evidence type="ECO:0000313" key="9">
    <source>
        <dbReference type="EnsemblMetazoa" id="XP_012062423.1"/>
    </source>
</evidence>
<dbReference type="STRING" id="12957.A0A158NY15"/>
<dbReference type="KEGG" id="acep:105625709"/>
<comment type="similarity">
    <text evidence="7">Belongs to the cytochrome b5 family.</text>
</comment>
<reference evidence="9" key="2">
    <citation type="submission" date="2016-04" db="UniProtKB">
        <authorList>
            <consortium name="EnsemblMetazoa"/>
        </authorList>
    </citation>
    <scope>IDENTIFICATION</scope>
</reference>
<keyword evidence="5" id="KW-0408">Iron</keyword>
<keyword evidence="6" id="KW-0472">Membrane</keyword>
<organism evidence="9 10">
    <name type="scientific">Atta cephalotes</name>
    <name type="common">Leafcutter ant</name>
    <dbReference type="NCBI Taxonomy" id="12957"/>
    <lineage>
        <taxon>Eukaryota</taxon>
        <taxon>Metazoa</taxon>
        <taxon>Ecdysozoa</taxon>
        <taxon>Arthropoda</taxon>
        <taxon>Hexapoda</taxon>
        <taxon>Insecta</taxon>
        <taxon>Pterygota</taxon>
        <taxon>Neoptera</taxon>
        <taxon>Endopterygota</taxon>
        <taxon>Hymenoptera</taxon>
        <taxon>Apocrita</taxon>
        <taxon>Aculeata</taxon>
        <taxon>Formicoidea</taxon>
        <taxon>Formicidae</taxon>
        <taxon>Myrmicinae</taxon>
        <taxon>Atta</taxon>
    </lineage>
</organism>
<dbReference type="PRINTS" id="PR00363">
    <property type="entry name" value="CYTOCHROMEB5"/>
</dbReference>
<proteinExistence type="inferred from homology"/>
<dbReference type="FunCoup" id="A0A158NY15">
    <property type="interactions" value="7"/>
</dbReference>
<dbReference type="GO" id="GO:0046872">
    <property type="term" value="F:metal ion binding"/>
    <property type="evidence" value="ECO:0007669"/>
    <property type="project" value="UniProtKB-KW"/>
</dbReference>
<keyword evidence="3" id="KW-0812">Transmembrane</keyword>
<dbReference type="AlphaFoldDB" id="A0A158NY15"/>
<feature type="domain" description="Cytochrome b5 heme-binding" evidence="8">
    <location>
        <begin position="5"/>
        <end position="83"/>
    </location>
</feature>
<dbReference type="FunFam" id="3.10.120.10:FF:000002">
    <property type="entry name" value="Cytochrome b5 type B"/>
    <property type="match status" value="1"/>
</dbReference>
<evidence type="ECO:0000256" key="7">
    <source>
        <dbReference type="ARBA" id="ARBA00038168"/>
    </source>
</evidence>
<dbReference type="OrthoDB" id="260091at2759"/>
<evidence type="ECO:0000313" key="10">
    <source>
        <dbReference type="Proteomes" id="UP000005205"/>
    </source>
</evidence>
<accession>A0A158NY15</accession>
<dbReference type="Gene3D" id="3.10.120.10">
    <property type="entry name" value="Cytochrome b5-like heme/steroid binding domain"/>
    <property type="match status" value="1"/>
</dbReference>
<dbReference type="SMART" id="SM01117">
    <property type="entry name" value="Cyt-b5"/>
    <property type="match status" value="1"/>
</dbReference>
<evidence type="ECO:0000256" key="3">
    <source>
        <dbReference type="ARBA" id="ARBA00022692"/>
    </source>
</evidence>
<protein>
    <recommendedName>
        <fullName evidence="8">Cytochrome b5 heme-binding domain-containing protein</fullName>
    </recommendedName>
</protein>
<gene>
    <name evidence="9" type="primary">105625709</name>
</gene>
<evidence type="ECO:0000256" key="1">
    <source>
        <dbReference type="ARBA" id="ARBA00004370"/>
    </source>
</evidence>
<dbReference type="InterPro" id="IPR001199">
    <property type="entry name" value="Cyt_B5-like_heme/steroid-bd"/>
</dbReference>
<evidence type="ECO:0000259" key="8">
    <source>
        <dbReference type="PROSITE" id="PS50255"/>
    </source>
</evidence>
<keyword evidence="4" id="KW-0479">Metal-binding</keyword>